<gene>
    <name evidence="1" type="ORF">SDC9_174294</name>
</gene>
<reference evidence="1" key="1">
    <citation type="submission" date="2019-08" db="EMBL/GenBank/DDBJ databases">
        <authorList>
            <person name="Kucharzyk K."/>
            <person name="Murdoch R.W."/>
            <person name="Higgins S."/>
            <person name="Loffler F."/>
        </authorList>
    </citation>
    <scope>NUCLEOTIDE SEQUENCE</scope>
</reference>
<dbReference type="EMBL" id="VSSQ01076555">
    <property type="protein sequence ID" value="MPN26868.1"/>
    <property type="molecule type" value="Genomic_DNA"/>
</dbReference>
<name>A0A645GIV9_9ZZZZ</name>
<organism evidence="1">
    <name type="scientific">bioreactor metagenome</name>
    <dbReference type="NCBI Taxonomy" id="1076179"/>
    <lineage>
        <taxon>unclassified sequences</taxon>
        <taxon>metagenomes</taxon>
        <taxon>ecological metagenomes</taxon>
    </lineage>
</organism>
<sequence length="63" mass="7239">MSVMAAGMHAADMRRLKRKLGHLMRSQSVDIRAERNRFRRLFGVKYGFYASIGNFFNAVGCKL</sequence>
<evidence type="ECO:0000313" key="1">
    <source>
        <dbReference type="EMBL" id="MPN26868.1"/>
    </source>
</evidence>
<protein>
    <submittedName>
        <fullName evidence="1">Uncharacterized protein</fullName>
    </submittedName>
</protein>
<dbReference type="AlphaFoldDB" id="A0A645GIV9"/>
<comment type="caution">
    <text evidence="1">The sequence shown here is derived from an EMBL/GenBank/DDBJ whole genome shotgun (WGS) entry which is preliminary data.</text>
</comment>
<proteinExistence type="predicted"/>
<accession>A0A645GIV9</accession>